<dbReference type="GO" id="GO:0005882">
    <property type="term" value="C:intermediate filament"/>
    <property type="evidence" value="ECO:0007669"/>
    <property type="project" value="TreeGrafter"/>
</dbReference>
<evidence type="ECO:0000256" key="1">
    <source>
        <dbReference type="ARBA" id="ARBA00004245"/>
    </source>
</evidence>
<evidence type="ECO:0000256" key="4">
    <source>
        <dbReference type="SAM" id="Coils"/>
    </source>
</evidence>
<dbReference type="InterPro" id="IPR002017">
    <property type="entry name" value="Spectrin_repeat"/>
</dbReference>
<evidence type="ECO:0000256" key="5">
    <source>
        <dbReference type="SAM" id="MobiDB-lite"/>
    </source>
</evidence>
<feature type="coiled-coil region" evidence="4">
    <location>
        <begin position="852"/>
        <end position="973"/>
    </location>
</feature>
<dbReference type="InterPro" id="IPR003108">
    <property type="entry name" value="GAR_dom"/>
</dbReference>
<feature type="coiled-coil region" evidence="4">
    <location>
        <begin position="1270"/>
        <end position="1345"/>
    </location>
</feature>
<dbReference type="GO" id="GO:0042060">
    <property type="term" value="P:wound healing"/>
    <property type="evidence" value="ECO:0007669"/>
    <property type="project" value="TreeGrafter"/>
</dbReference>
<dbReference type="SUPFAM" id="SSF47473">
    <property type="entry name" value="EF-hand"/>
    <property type="match status" value="1"/>
</dbReference>
<keyword evidence="8" id="KW-1185">Reference proteome</keyword>
<dbReference type="Proteomes" id="UP001152747">
    <property type="component" value="Unassembled WGS sequence"/>
</dbReference>
<dbReference type="PROSITE" id="PS51460">
    <property type="entry name" value="GAR"/>
    <property type="match status" value="1"/>
</dbReference>
<dbReference type="SUPFAM" id="SSF143575">
    <property type="entry name" value="GAS2 domain-like"/>
    <property type="match status" value="1"/>
</dbReference>
<feature type="coiled-coil region" evidence="4">
    <location>
        <begin position="139"/>
        <end position="173"/>
    </location>
</feature>
<proteinExistence type="predicted"/>
<dbReference type="SMART" id="SM00150">
    <property type="entry name" value="SPEC"/>
    <property type="match status" value="19"/>
</dbReference>
<dbReference type="OrthoDB" id="2250192at2759"/>
<feature type="coiled-coil region" evidence="4">
    <location>
        <begin position="1073"/>
        <end position="1100"/>
    </location>
</feature>
<dbReference type="SUPFAM" id="SSF46966">
    <property type="entry name" value="Spectrin repeat"/>
    <property type="match status" value="17"/>
</dbReference>
<feature type="region of interest" description="Disordered" evidence="5">
    <location>
        <begin position="3451"/>
        <end position="3535"/>
    </location>
</feature>
<dbReference type="GO" id="GO:0045104">
    <property type="term" value="P:intermediate filament cytoskeleton organization"/>
    <property type="evidence" value="ECO:0007669"/>
    <property type="project" value="InterPro"/>
</dbReference>
<dbReference type="InterPro" id="IPR011992">
    <property type="entry name" value="EF-hand-dom_pair"/>
</dbReference>
<protein>
    <recommendedName>
        <fullName evidence="6">GAR domain-containing protein</fullName>
    </recommendedName>
</protein>
<comment type="caution">
    <text evidence="7">The sequence shown here is derived from an EMBL/GenBank/DDBJ whole genome shotgun (WGS) entry which is preliminary data.</text>
</comment>
<feature type="domain" description="GAR" evidence="6">
    <location>
        <begin position="3328"/>
        <end position="3400"/>
    </location>
</feature>
<dbReference type="GO" id="GO:0005886">
    <property type="term" value="C:plasma membrane"/>
    <property type="evidence" value="ECO:0007669"/>
    <property type="project" value="UniProtKB-SubCell"/>
</dbReference>
<feature type="coiled-coil region" evidence="4">
    <location>
        <begin position="1145"/>
        <end position="1207"/>
    </location>
</feature>
<dbReference type="GO" id="GO:0030056">
    <property type="term" value="C:hemidesmosome"/>
    <property type="evidence" value="ECO:0007669"/>
    <property type="project" value="TreeGrafter"/>
</dbReference>
<dbReference type="Pfam" id="PF00435">
    <property type="entry name" value="Spectrin"/>
    <property type="match status" value="5"/>
</dbReference>
<evidence type="ECO:0000313" key="8">
    <source>
        <dbReference type="Proteomes" id="UP001152747"/>
    </source>
</evidence>
<feature type="coiled-coil region" evidence="4">
    <location>
        <begin position="415"/>
        <end position="538"/>
    </location>
</feature>
<feature type="coiled-coil region" evidence="4">
    <location>
        <begin position="1374"/>
        <end position="1408"/>
    </location>
</feature>
<evidence type="ECO:0000256" key="3">
    <source>
        <dbReference type="ARBA" id="ARBA00023212"/>
    </source>
</evidence>
<dbReference type="GO" id="GO:0031122">
    <property type="term" value="P:cytoplasmic microtubule organization"/>
    <property type="evidence" value="ECO:0007669"/>
    <property type="project" value="TreeGrafter"/>
</dbReference>
<evidence type="ECO:0000256" key="2">
    <source>
        <dbReference type="ARBA" id="ARBA00022490"/>
    </source>
</evidence>
<dbReference type="SMART" id="SM00243">
    <property type="entry name" value="GAS2"/>
    <property type="match status" value="1"/>
</dbReference>
<dbReference type="PANTHER" id="PTHR23169:SF23">
    <property type="entry name" value="SHORT STOP, ISOFORM H"/>
    <property type="match status" value="1"/>
</dbReference>
<dbReference type="GO" id="GO:0008017">
    <property type="term" value="F:microtubule binding"/>
    <property type="evidence" value="ECO:0007669"/>
    <property type="project" value="InterPro"/>
</dbReference>
<sequence>MINDLGRFKQEIFTSHLTFDPNPQSVEVATKNVQKLKESLDSWRDRIKERLDAIDELCRDEADTLTPEQFAALREKRRLLADEYETVLRNVENIHTRLNILAALLIEFSSLTSSMQSWMTDRTRFGGDIRHMSADPEKFEQARIEAKSLLEEVQREESRLKNIGQSVVRIEKEIEEMYEDIRNSQSGSIPSGVDIEEVHETQKRVEDDYILLLKQCQDLLQFQNRVHSMNDQHAEESRKADIWLGKLYDELDNVEKAKISDNERLERMEELNRMAAGGSSQLDEAEIASQRLLNELEGTTAAEDIRKRHSFIANQRRDKHRDVLDRLQQNMNDAAARRAEAEGVKNAIENIGIWSDQVVEKTKQPIELALNEIALNEAKRDEQVLNGEIESRLAILNQLEEKANDVNDSESVKTIQNIRQKLQRSKSDLKGVRDNIYDALNGLHLINSNSEKTNRAIDNLSTKMRNGRESIDDIEEDLSGIKQNIREIEEVTRNVINIPNVTKTEPVLERNRDLRKRADSCANEIESKKNRMEEQQNVETQFEDAKNRTNEWMNRFEDDIKQLEKVSIEKDKLDEQRKETLAMADRHLHAQKQVDELENIAQKLEDPQKVIKASNIIGDLNNRVQKQAADLKSRGDRINKNDVKSSALKEAEEDVNKWIEKRMETLAELPIPVTKDGVKSQLLELERMDKSGRGEQRRIEEVRLTARELARDASIEKEAEDVIKREKQLAENWENLADQFDSARERARNTEKLLDDYQQIDKWLGVKQKMVDMIGAPNTDANVARTQIGQINLMKVETEGEKQALDNLNTLANELVSGCDDGNAQELMNKMDVLNRRWHSLESGIEDKSNKIEEAAKLGDELRQIYKQLKNEIGELESNVEKASTMSPNDVREQLSTLDNLKLRFGGVDKALDKLKQIMDSAEDLEVDATNRAEIKENLEATQKKADEIERKIDNVKKAALNAQNQGVELEQKLDDLLGIVNMAENELGEVAPICADKIKLDEELKRSEEIYKKLIDNDGDVSLLKAKLGEELKKTPDQNLKKKLDELNGKWGKVVNAARDRKDTVSKVGELVKQFNDGVETLEQRLKGDEDELESLMNDKTTSPSEVCDALKLVEMTMARRLADVDAINSVMNRIEQNAPGADANRLRRKADKLADDCNGISKKARQAAVSAQRQQDFRLKFDRLVAEVQQFVDSQKEKIESATENDQMNQERVQSKLNEVEDFWSLKHRELKSAGEEIKKNGTNEDSNDAEIKIETLESAIAFIIDLLKQQSLRNEEKKDAADRIQLETQKAGQKINSLIGDIGDLDPIGRSRDELKKQKEEIKELVDDLDSAETKLIELGAEWDASLDAGIVTKPVYETNKATTDELNKLAARARKRLGQREKKLEDTENEIDKLHKDAQEIVNELEIVGKNEILAPGSSLLDPKSVSEKVKLLKESMKPIGEKMENFNSDCKLMIKTAGPEGDTSELDGLLKKVGNSWSEVVGKVGDKEMNVDAAVQQQGKVEDAYRSLMNWLEETEEMLENQKKPSADAKVAKAQLHAYEVLMKHVEDKQTSIDGFANMIGKINGNEQEEIALKNKNDEVKNRYSDLLENAQERQRKLLDSVDLAERLQEVVVPFENWLNSAEKRLNGLSKIPISVEKAENMIKEQAAIQDELEFKCDDLKSILEIAPLLSCLVSVEDANSVSGQVQQLEHRARILDNGVTAMRPLIEEFLQQIQDFTLDSEDLAQWLDETKIRLGELDELPIAPDDLVEQSNILGEIGASIADRYETVTSIIEVGTQLAIQGDPEEAILVQRNIDSLKFRYSDLTSSADEKIALLAKAIPLSEMFHNGFDGVMEWLEVIEQDLQQIDEEDAETQADQIFYLEEDISKWRPEVDELTAISTQLQALCSPEKADELLQNTVEMNKMVNSVADRVSRRAERIEMQKKQSRAVLDDLCYLVDWFVNARDRIDSAGQLSLDPEYLRTQLKHQKLMNDDVNSNKGALKNVSNEAKKVVRQLGAEGTEANAELLDKCEQGKELVDEVTQLCLDRTETLEKGLVLTEQLADQFDGLNEWLDQMDEELQNASNVTTATPANELRQMHDHNSELAQQMIAYRPIIDGLKENVKSLQEICGEREAESLGEISNDVIGRYEEMKEIIRGRGQAIDNTMNATIGFGERLETLVANLQGAADRLKENEGISADPSVLESRLAENIAIRESLRDKQNAYDALKQTANELLANIPNGDASGGEVENKLERLDKLWREIEKEAEDQGGLLEDVLGKSKKFWNELDACQKAVDDLRTRLELIEPATGSPEQLADQQDLMTQVAHEMERTKPRIDSLSHSGNALSNYVSPEEKSVIEAQVDNVQGGFSTITALFAEKKRDLIAAIEEAMMFHEDLKALLGWLEKAENYVANMTSVESAKQMNEIAELLDQLHKFKDEVDEKGISKEQLVSTANQLVIDSPPHLAANVKQPINELNGRWTRLYAILAEREHKLESSMLQMGKLTDAIDQLTAWMDKTRGTLVEISPPKNGINLRDVEIAQCKLVVISNDIHAHQNSVDALNQYKNKKGIDRETIGRLNEMNLKWEELQKLLAILSSQIEKSKREAENVGGEVEKWQAWLDEIEAQLLSTKPTGGLPETAEQQLDEFRILKADVEQNSGDIQRQLDALSSNEKDDWMDKTYNGMKIKWAKIGELLVDREKKLELAYEQAVQLENSLNDMEQWIVDSERKLSDLPPISRLPETVDKQLSDHETWMDEVALRKQQMGQHQATGVRMQYYCEKKDAIPIKNRLVSLKHRCEKISTRTAERAKQLIGAKDEVGAWQDGIHELDGFIIDILERIGANEPMTSSLEKLKVKLEEVKEAQKDVSGKQALFDLTRKRGNVLAEHATRNEYKIIASQNEKIGKRWNEMMKKLRDRLREVEQGVLEGGAFEESMNDLEGWVDGELNRYLKQEEQPVYGDIDNVRILMDDEKRRGQERKNKENGIKMIVKKADGLLANGAEESETIKEAKDRLVDKWDKIEELARKRGDSIKDAGKEAEDFDAKTHALLDWLAVEEQKLKAPVTNVKKAIADVENIKSEMKDAKPNYESCIQKGAAILEKCQPAAEQTLKNWIRVVEARWKEVNEKVDEKEFGLLEDEQKEKEKDELIAMLAKFAALKREQLNRMIDQPLAQDLDTIDKQLKEMSDLDFELREKQGDIDSACKTGKKGGPKNVAADMLSNEWKKIWLDAMGLQSTLDAQKELLEEMKRLEGWKWEDWKERYVEWNDHAKARVSDLFRRIDRLHTGNVPRQVFIDGIIGSKFPTSRLEMEKVADLFDKGDGMINSKEFINALRFDSSNRNAKPQTDTEKITHEIERQKKTCSCCQPYQIEKISDNHYRFGDTHIKRMVRILRSTVMVRVGGGWESLDEFLHKHDPCRAKGRLNINMFPESKPNNALDSMRAFTKNRHAKDIPSGSTPGPIMKIREKTDRSVPMSGGLGGTAGYTPINTTGSRIPRAPSDLSAGRLSAANSRGSLADQSRPSSRASSDDGKQSRIPSLRMKKGQRYNPPSTPK</sequence>
<dbReference type="InterPro" id="IPR043197">
    <property type="entry name" value="Plakin"/>
</dbReference>
<accession>A0A9P1I7V6</accession>
<feature type="compositionally biased region" description="Polar residues" evidence="5">
    <location>
        <begin position="3490"/>
        <end position="3507"/>
    </location>
</feature>
<dbReference type="Gene3D" id="1.20.58.60">
    <property type="match status" value="15"/>
</dbReference>
<gene>
    <name evidence="7" type="ORF">CAMP_LOCUS1036</name>
</gene>
<dbReference type="InterPro" id="IPR036534">
    <property type="entry name" value="GAR_dom_sf"/>
</dbReference>
<keyword evidence="4" id="KW-0175">Coiled coil</keyword>
<evidence type="ECO:0000313" key="7">
    <source>
        <dbReference type="EMBL" id="CAI5438399.1"/>
    </source>
</evidence>
<dbReference type="FunFam" id="1.20.58.60:FF:000319">
    <property type="entry name" value="Protein CBG15811"/>
    <property type="match status" value="1"/>
</dbReference>
<dbReference type="GO" id="GO:0005198">
    <property type="term" value="F:structural molecule activity"/>
    <property type="evidence" value="ECO:0007669"/>
    <property type="project" value="TreeGrafter"/>
</dbReference>
<keyword evidence="2" id="KW-0963">Cytoplasm</keyword>
<dbReference type="GO" id="GO:0005737">
    <property type="term" value="C:cytoplasm"/>
    <property type="evidence" value="ECO:0007669"/>
    <property type="project" value="TreeGrafter"/>
</dbReference>
<dbReference type="FunFam" id="3.30.920.20:FF:000002">
    <property type="entry name" value="dystonin isoform X1"/>
    <property type="match status" value="1"/>
</dbReference>
<dbReference type="Gene3D" id="3.30.920.20">
    <property type="entry name" value="Gas2-like domain"/>
    <property type="match status" value="1"/>
</dbReference>
<dbReference type="Pfam" id="PF02187">
    <property type="entry name" value="GAS2"/>
    <property type="match status" value="1"/>
</dbReference>
<dbReference type="CDD" id="cd00176">
    <property type="entry name" value="SPEC"/>
    <property type="match status" value="6"/>
</dbReference>
<keyword evidence="3" id="KW-0206">Cytoskeleton</keyword>
<feature type="coiled-coil region" evidence="4">
    <location>
        <begin position="1568"/>
        <end position="1613"/>
    </location>
</feature>
<dbReference type="PANTHER" id="PTHR23169">
    <property type="entry name" value="ENVOPLAKIN"/>
    <property type="match status" value="1"/>
</dbReference>
<dbReference type="EMBL" id="CANHGI010000001">
    <property type="protein sequence ID" value="CAI5438399.1"/>
    <property type="molecule type" value="Genomic_DNA"/>
</dbReference>
<organism evidence="7 8">
    <name type="scientific">Caenorhabditis angaria</name>
    <dbReference type="NCBI Taxonomy" id="860376"/>
    <lineage>
        <taxon>Eukaryota</taxon>
        <taxon>Metazoa</taxon>
        <taxon>Ecdysozoa</taxon>
        <taxon>Nematoda</taxon>
        <taxon>Chromadorea</taxon>
        <taxon>Rhabditida</taxon>
        <taxon>Rhabditina</taxon>
        <taxon>Rhabditomorpha</taxon>
        <taxon>Rhabditoidea</taxon>
        <taxon>Rhabditidae</taxon>
        <taxon>Peloderinae</taxon>
        <taxon>Caenorhabditis</taxon>
    </lineage>
</organism>
<reference evidence="7" key="1">
    <citation type="submission" date="2022-11" db="EMBL/GenBank/DDBJ databases">
        <authorList>
            <person name="Kikuchi T."/>
        </authorList>
    </citation>
    <scope>NUCLEOTIDE SEQUENCE</scope>
    <source>
        <strain evidence="7">PS1010</strain>
    </source>
</reference>
<dbReference type="InterPro" id="IPR018159">
    <property type="entry name" value="Spectrin/alpha-actinin"/>
</dbReference>
<name>A0A9P1I7V6_9PELO</name>
<feature type="coiled-coil region" evidence="4">
    <location>
        <begin position="716"/>
        <end position="760"/>
    </location>
</feature>
<comment type="subcellular location">
    <subcellularLocation>
        <location evidence="1">Cytoplasm</location>
        <location evidence="1">Cytoskeleton</location>
    </subcellularLocation>
</comment>
<evidence type="ECO:0000259" key="6">
    <source>
        <dbReference type="PROSITE" id="PS51460"/>
    </source>
</evidence>
<feature type="coiled-coil region" evidence="4">
    <location>
        <begin position="251"/>
        <end position="344"/>
    </location>
</feature>